<organism evidence="1 3">
    <name type="scientific">Amycolatopsis azurea DSM 43854</name>
    <dbReference type="NCBI Taxonomy" id="1238180"/>
    <lineage>
        <taxon>Bacteria</taxon>
        <taxon>Bacillati</taxon>
        <taxon>Actinomycetota</taxon>
        <taxon>Actinomycetes</taxon>
        <taxon>Pseudonocardiales</taxon>
        <taxon>Pseudonocardiaceae</taxon>
        <taxon>Amycolatopsis</taxon>
    </lineage>
</organism>
<dbReference type="Proteomes" id="UP000188551">
    <property type="component" value="Unassembled WGS sequence"/>
</dbReference>
<dbReference type="PATRIC" id="fig|1238180.3.peg.2306"/>
<dbReference type="EMBL" id="MUXN01000022">
    <property type="protein sequence ID" value="OOC03295.1"/>
    <property type="molecule type" value="Genomic_DNA"/>
</dbReference>
<keyword evidence="4" id="KW-1185">Reference proteome</keyword>
<protein>
    <submittedName>
        <fullName evidence="1">Uncharacterized protein</fullName>
    </submittedName>
</protein>
<proteinExistence type="predicted"/>
<reference evidence="2 4" key="2">
    <citation type="submission" date="2017-02" db="EMBL/GenBank/DDBJ databases">
        <title>Amycolatopsis azurea DSM 43854 draft genome.</title>
        <authorList>
            <person name="Mayilraj S."/>
        </authorList>
    </citation>
    <scope>NUCLEOTIDE SEQUENCE [LARGE SCALE GENOMIC DNA]</scope>
    <source>
        <strain evidence="2 4">DSM 43854</strain>
    </source>
</reference>
<comment type="caution">
    <text evidence="1">The sequence shown here is derived from an EMBL/GenBank/DDBJ whole genome shotgun (WGS) entry which is preliminary data.</text>
</comment>
<evidence type="ECO:0000313" key="2">
    <source>
        <dbReference type="EMBL" id="OOC03295.1"/>
    </source>
</evidence>
<dbReference type="AlphaFoldDB" id="M2NYT5"/>
<evidence type="ECO:0000313" key="4">
    <source>
        <dbReference type="Proteomes" id="UP000188551"/>
    </source>
</evidence>
<sequence length="126" mass="12921">MRKVPVEVFALLGALGGSLRGLVDLYNQITQWHNARREHRAENAAGVPPKLTKYIDVVPEAIAGAVHIALGAAAGALFGGTGQVAGAYAAVVVGASAPALLTQLGQLRPIKNAVIGQEPPRVPDAS</sequence>
<dbReference type="Proteomes" id="UP000014137">
    <property type="component" value="Unassembled WGS sequence"/>
</dbReference>
<evidence type="ECO:0000313" key="1">
    <source>
        <dbReference type="EMBL" id="EMD27809.1"/>
    </source>
</evidence>
<evidence type="ECO:0000313" key="3">
    <source>
        <dbReference type="Proteomes" id="UP000014137"/>
    </source>
</evidence>
<accession>M2NYT5</accession>
<dbReference type="EMBL" id="ANMG01000020">
    <property type="protein sequence ID" value="EMD27809.1"/>
    <property type="molecule type" value="Genomic_DNA"/>
</dbReference>
<name>M2NYT5_9PSEU</name>
<reference evidence="1 3" key="1">
    <citation type="submission" date="2012-10" db="EMBL/GenBank/DDBJ databases">
        <title>Genome assembly of Amycolatopsis azurea DSM 43854.</title>
        <authorList>
            <person name="Khatri I."/>
            <person name="Kaur I."/>
            <person name="Subramanian S."/>
            <person name="Mayilraj S."/>
        </authorList>
    </citation>
    <scope>NUCLEOTIDE SEQUENCE [LARGE SCALE GENOMIC DNA]</scope>
    <source>
        <strain evidence="1 3">DSM 43854</strain>
    </source>
</reference>
<gene>
    <name evidence="2" type="ORF">B0293_27370</name>
    <name evidence="1" type="ORF">C791_1706</name>
</gene>